<gene>
    <name evidence="2" type="ORF">A2735_01920</name>
</gene>
<protein>
    <submittedName>
        <fullName evidence="2">Uncharacterized protein</fullName>
    </submittedName>
</protein>
<feature type="transmembrane region" description="Helical" evidence="1">
    <location>
        <begin position="42"/>
        <end position="72"/>
    </location>
</feature>
<feature type="transmembrane region" description="Helical" evidence="1">
    <location>
        <begin position="7"/>
        <end position="30"/>
    </location>
</feature>
<reference evidence="2 3" key="1">
    <citation type="journal article" date="2016" name="Nat. Commun.">
        <title>Thousands of microbial genomes shed light on interconnected biogeochemical processes in an aquifer system.</title>
        <authorList>
            <person name="Anantharaman K."/>
            <person name="Brown C.T."/>
            <person name="Hug L.A."/>
            <person name="Sharon I."/>
            <person name="Castelle C.J."/>
            <person name="Probst A.J."/>
            <person name="Thomas B.C."/>
            <person name="Singh A."/>
            <person name="Wilkins M.J."/>
            <person name="Karaoz U."/>
            <person name="Brodie E.L."/>
            <person name="Williams K.H."/>
            <person name="Hubbard S.S."/>
            <person name="Banfield J.F."/>
        </authorList>
    </citation>
    <scope>NUCLEOTIDE SEQUENCE [LARGE SCALE GENOMIC DNA]</scope>
</reference>
<evidence type="ECO:0000256" key="1">
    <source>
        <dbReference type="SAM" id="Phobius"/>
    </source>
</evidence>
<dbReference type="EMBL" id="MGJA01000012">
    <property type="protein sequence ID" value="OGM97469.1"/>
    <property type="molecule type" value="Genomic_DNA"/>
</dbReference>
<name>A0A1F8EAV3_9BACT</name>
<organism evidence="2 3">
    <name type="scientific">Candidatus Yanofskybacteria bacterium RIFCSPHIGHO2_01_FULL_41_21</name>
    <dbReference type="NCBI Taxonomy" id="1802660"/>
    <lineage>
        <taxon>Bacteria</taxon>
        <taxon>Candidatus Yanofskyibacteriota</taxon>
    </lineage>
</organism>
<dbReference type="STRING" id="1802660.A2735_01920"/>
<keyword evidence="1" id="KW-0812">Transmembrane</keyword>
<accession>A0A1F8EAV3</accession>
<keyword evidence="1" id="KW-1133">Transmembrane helix</keyword>
<evidence type="ECO:0000313" key="3">
    <source>
        <dbReference type="Proteomes" id="UP000178520"/>
    </source>
</evidence>
<comment type="caution">
    <text evidence="2">The sequence shown here is derived from an EMBL/GenBank/DDBJ whole genome shotgun (WGS) entry which is preliminary data.</text>
</comment>
<keyword evidence="1" id="KW-0472">Membrane</keyword>
<proteinExistence type="predicted"/>
<dbReference type="AlphaFoldDB" id="A0A1F8EAV3"/>
<evidence type="ECO:0000313" key="2">
    <source>
        <dbReference type="EMBL" id="OGM97469.1"/>
    </source>
</evidence>
<dbReference type="Proteomes" id="UP000178520">
    <property type="component" value="Unassembled WGS sequence"/>
</dbReference>
<sequence>MKKAKIFIYHFIVFVLGSLSIIVYVFYHLASPSSKAGLGGVIVMPVVALIYVTIFGILCIISLIIWILVAYFRGRRTKKLI</sequence>